<keyword evidence="2" id="KW-1185">Reference proteome</keyword>
<reference evidence="1 2" key="1">
    <citation type="submission" date="2018-07" db="EMBL/GenBank/DDBJ databases">
        <authorList>
            <person name="Quirk P.G."/>
            <person name="Krulwich T.A."/>
        </authorList>
    </citation>
    <scope>NUCLEOTIDE SEQUENCE [LARGE SCALE GENOMIC DNA]</scope>
    <source>
        <strain evidence="1 2">CC-BB4</strain>
    </source>
</reference>
<evidence type="ECO:0000313" key="1">
    <source>
        <dbReference type="EMBL" id="AXK83758.1"/>
    </source>
</evidence>
<proteinExistence type="predicted"/>
<protein>
    <submittedName>
        <fullName evidence="1">Uncharacterized protein</fullName>
    </submittedName>
</protein>
<dbReference type="KEGG" id="ptaw:DW352_26445"/>
<dbReference type="Proteomes" id="UP000254889">
    <property type="component" value="Chromosome"/>
</dbReference>
<organism evidence="1 2">
    <name type="scientific">Pseudolabrys taiwanensis</name>
    <dbReference type="NCBI Taxonomy" id="331696"/>
    <lineage>
        <taxon>Bacteria</taxon>
        <taxon>Pseudomonadati</taxon>
        <taxon>Pseudomonadota</taxon>
        <taxon>Alphaproteobacteria</taxon>
        <taxon>Hyphomicrobiales</taxon>
        <taxon>Xanthobacteraceae</taxon>
        <taxon>Pseudolabrys</taxon>
    </lineage>
</organism>
<dbReference type="OrthoDB" id="8454422at2"/>
<name>A0A346A3L1_9HYPH</name>
<gene>
    <name evidence="1" type="ORF">DW352_26445</name>
</gene>
<sequence length="73" mass="7920">MGAAFTSDRYSASFASDPEHMAALVMQYSPASDAEALRLLRASFPDCPLSARVAALDFLMRRKRGFGGSYSPK</sequence>
<dbReference type="AlphaFoldDB" id="A0A346A3L1"/>
<dbReference type="EMBL" id="CP031417">
    <property type="protein sequence ID" value="AXK83758.1"/>
    <property type="molecule type" value="Genomic_DNA"/>
</dbReference>
<evidence type="ECO:0000313" key="2">
    <source>
        <dbReference type="Proteomes" id="UP000254889"/>
    </source>
</evidence>
<dbReference type="RefSeq" id="WP_115694137.1">
    <property type="nucleotide sequence ID" value="NZ_CP031417.1"/>
</dbReference>
<accession>A0A346A3L1</accession>